<dbReference type="InterPro" id="IPR024842">
    <property type="entry name" value="TRIQK"/>
</dbReference>
<comment type="caution">
    <text evidence="10">The sequence shown here is derived from an EMBL/GenBank/DDBJ whole genome shotgun (WGS) entry which is preliminary data.</text>
</comment>
<gene>
    <name evidence="10" type="ORF">PEVE_00036920</name>
</gene>
<accession>A0ABN8MJL1</accession>
<evidence type="ECO:0000313" key="11">
    <source>
        <dbReference type="Proteomes" id="UP001159427"/>
    </source>
</evidence>
<evidence type="ECO:0000256" key="7">
    <source>
        <dbReference type="ARBA" id="ARBA00023136"/>
    </source>
</evidence>
<evidence type="ECO:0000256" key="4">
    <source>
        <dbReference type="ARBA" id="ARBA00022692"/>
    </source>
</evidence>
<name>A0ABN8MJL1_9CNID</name>
<keyword evidence="6 9" id="KW-1133">Transmembrane helix</keyword>
<comment type="subcellular location">
    <subcellularLocation>
        <location evidence="1">Endoplasmic reticulum membrane</location>
        <topology evidence="1">Single-pass membrane protein</topology>
    </subcellularLocation>
</comment>
<comment type="similarity">
    <text evidence="2">Belongs to the TRIQK family.</text>
</comment>
<evidence type="ECO:0000256" key="2">
    <source>
        <dbReference type="ARBA" id="ARBA00007709"/>
    </source>
</evidence>
<dbReference type="PANTHER" id="PTHR20583:SF1">
    <property type="entry name" value="TRIPLE QXXK_R MOTIF-CONTAINING PROTEIN"/>
    <property type="match status" value="1"/>
</dbReference>
<keyword evidence="4 9" id="KW-0812">Transmembrane</keyword>
<keyword evidence="5" id="KW-0256">Endoplasmic reticulum</keyword>
<evidence type="ECO:0000256" key="1">
    <source>
        <dbReference type="ARBA" id="ARBA00004389"/>
    </source>
</evidence>
<evidence type="ECO:0000313" key="10">
    <source>
        <dbReference type="EMBL" id="CAH3029906.1"/>
    </source>
</evidence>
<feature type="transmembrane region" description="Helical" evidence="9">
    <location>
        <begin position="52"/>
        <end position="74"/>
    </location>
</feature>
<dbReference type="Proteomes" id="UP001159427">
    <property type="component" value="Unassembled WGS sequence"/>
</dbReference>
<dbReference type="Pfam" id="PF15168">
    <property type="entry name" value="TRIQK"/>
    <property type="match status" value="1"/>
</dbReference>
<protein>
    <recommendedName>
        <fullName evidence="3">Triple QxxK/R motif-containing protein</fullName>
    </recommendedName>
</protein>
<keyword evidence="11" id="KW-1185">Reference proteome</keyword>
<proteinExistence type="inferred from homology"/>
<reference evidence="10 11" key="1">
    <citation type="submission" date="2022-05" db="EMBL/GenBank/DDBJ databases">
        <authorList>
            <consortium name="Genoscope - CEA"/>
            <person name="William W."/>
        </authorList>
    </citation>
    <scope>NUCLEOTIDE SEQUENCE [LARGE SCALE GENOMIC DNA]</scope>
</reference>
<dbReference type="EMBL" id="CALNXI010000599">
    <property type="protein sequence ID" value="CAH3029906.1"/>
    <property type="molecule type" value="Genomic_DNA"/>
</dbReference>
<evidence type="ECO:0000256" key="8">
    <source>
        <dbReference type="SAM" id="MobiDB-lite"/>
    </source>
</evidence>
<evidence type="ECO:0000256" key="5">
    <source>
        <dbReference type="ARBA" id="ARBA00022824"/>
    </source>
</evidence>
<evidence type="ECO:0000256" key="9">
    <source>
        <dbReference type="SAM" id="Phobius"/>
    </source>
</evidence>
<keyword evidence="7 9" id="KW-0472">Membrane</keyword>
<sequence length="84" mass="9641">MGRRDAEGRTDVEKFRKNIGKQEFKGRSKKKTLSIRDKAQSKRSTGKTVQVIVLYLLAILALLVSLYFLFYVIYSSNKGEQTSH</sequence>
<evidence type="ECO:0000256" key="6">
    <source>
        <dbReference type="ARBA" id="ARBA00022989"/>
    </source>
</evidence>
<evidence type="ECO:0000256" key="3">
    <source>
        <dbReference type="ARBA" id="ARBA00014257"/>
    </source>
</evidence>
<organism evidence="10 11">
    <name type="scientific">Porites evermanni</name>
    <dbReference type="NCBI Taxonomy" id="104178"/>
    <lineage>
        <taxon>Eukaryota</taxon>
        <taxon>Metazoa</taxon>
        <taxon>Cnidaria</taxon>
        <taxon>Anthozoa</taxon>
        <taxon>Hexacorallia</taxon>
        <taxon>Scleractinia</taxon>
        <taxon>Fungiina</taxon>
        <taxon>Poritidae</taxon>
        <taxon>Porites</taxon>
    </lineage>
</organism>
<feature type="region of interest" description="Disordered" evidence="8">
    <location>
        <begin position="23"/>
        <end position="46"/>
    </location>
</feature>
<dbReference type="PANTHER" id="PTHR20583">
    <property type="entry name" value="TRIPLE QXXK/R MOTIF-CONTAINING PROTEIN"/>
    <property type="match status" value="1"/>
</dbReference>